<feature type="signal peptide" evidence="1">
    <location>
        <begin position="1"/>
        <end position="34"/>
    </location>
</feature>
<dbReference type="GO" id="GO:0008233">
    <property type="term" value="F:peptidase activity"/>
    <property type="evidence" value="ECO:0007669"/>
    <property type="project" value="InterPro"/>
</dbReference>
<sequence>MGIPERLVSRRAVLASATAAGVTILLAPGLTAAAAGTEAAGEVSTNGWPMQTAADSGLIRTRPVAGSGVTVAVRVGAVETVLVHVIRRFHYEIGTLQPGEVAGFQAPGPALTGYRNNHASGTAIDIRPGWYPAGSRTVSGRDLEVIRAVLAECAGVVAWGGDLPVPDEAHFQIDVASTDPRLPEVAGRIRGWNDTPGLGAGVVPAGT</sequence>
<evidence type="ECO:0000256" key="1">
    <source>
        <dbReference type="SAM" id="SignalP"/>
    </source>
</evidence>
<dbReference type="AlphaFoldDB" id="A0A8H9M9U7"/>
<name>A0A8H9M9U7_9PSEU</name>
<dbReference type="Pfam" id="PF13539">
    <property type="entry name" value="Peptidase_M15_4"/>
    <property type="match status" value="1"/>
</dbReference>
<protein>
    <recommendedName>
        <fullName evidence="2">Peptidase M15C domain-containing protein</fullName>
    </recommendedName>
</protein>
<accession>A0A8H9M9U7</accession>
<feature type="chain" id="PRO_5034740567" description="Peptidase M15C domain-containing protein" evidence="1">
    <location>
        <begin position="35"/>
        <end position="207"/>
    </location>
</feature>
<comment type="caution">
    <text evidence="3">The sequence shown here is derived from an EMBL/GenBank/DDBJ whole genome shotgun (WGS) entry which is preliminary data.</text>
</comment>
<dbReference type="InterPro" id="IPR039561">
    <property type="entry name" value="Peptidase_M15C"/>
</dbReference>
<dbReference type="OrthoDB" id="3631190at2"/>
<dbReference type="RefSeq" id="WP_145933669.1">
    <property type="nucleotide sequence ID" value="NZ_BNAV01000001.1"/>
</dbReference>
<evidence type="ECO:0000259" key="2">
    <source>
        <dbReference type="Pfam" id="PF13539"/>
    </source>
</evidence>
<keyword evidence="4" id="KW-1185">Reference proteome</keyword>
<dbReference type="Proteomes" id="UP000658656">
    <property type="component" value="Unassembled WGS sequence"/>
</dbReference>
<proteinExistence type="predicted"/>
<dbReference type="EMBL" id="BNAV01000001">
    <property type="protein sequence ID" value="GHF31751.1"/>
    <property type="molecule type" value="Genomic_DNA"/>
</dbReference>
<dbReference type="PROSITE" id="PS51318">
    <property type="entry name" value="TAT"/>
    <property type="match status" value="1"/>
</dbReference>
<dbReference type="InterPro" id="IPR006311">
    <property type="entry name" value="TAT_signal"/>
</dbReference>
<feature type="domain" description="Peptidase M15C" evidence="2">
    <location>
        <begin position="116"/>
        <end position="173"/>
    </location>
</feature>
<evidence type="ECO:0000313" key="4">
    <source>
        <dbReference type="Proteomes" id="UP000658656"/>
    </source>
</evidence>
<evidence type="ECO:0000313" key="3">
    <source>
        <dbReference type="EMBL" id="GHF31751.1"/>
    </source>
</evidence>
<keyword evidence="1" id="KW-0732">Signal</keyword>
<organism evidence="3 4">
    <name type="scientific">Amycolatopsis bartoniae</name>
    <dbReference type="NCBI Taxonomy" id="941986"/>
    <lineage>
        <taxon>Bacteria</taxon>
        <taxon>Bacillati</taxon>
        <taxon>Actinomycetota</taxon>
        <taxon>Actinomycetes</taxon>
        <taxon>Pseudonocardiales</taxon>
        <taxon>Pseudonocardiaceae</taxon>
        <taxon>Amycolatopsis</taxon>
    </lineage>
</organism>
<reference evidence="3" key="1">
    <citation type="journal article" date="2014" name="Int. J. Syst. Evol. Microbiol.">
        <title>Complete genome sequence of Corynebacterium casei LMG S-19264T (=DSM 44701T), isolated from a smear-ripened cheese.</title>
        <authorList>
            <consortium name="US DOE Joint Genome Institute (JGI-PGF)"/>
            <person name="Walter F."/>
            <person name="Albersmeier A."/>
            <person name="Kalinowski J."/>
            <person name="Ruckert C."/>
        </authorList>
    </citation>
    <scope>NUCLEOTIDE SEQUENCE</scope>
    <source>
        <strain evidence="3">CGMCC 4.7679</strain>
    </source>
</reference>
<reference evidence="3" key="2">
    <citation type="submission" date="2020-09" db="EMBL/GenBank/DDBJ databases">
        <authorList>
            <person name="Sun Q."/>
            <person name="Zhou Y."/>
        </authorList>
    </citation>
    <scope>NUCLEOTIDE SEQUENCE</scope>
    <source>
        <strain evidence="3">CGMCC 4.7679</strain>
    </source>
</reference>
<gene>
    <name evidence="3" type="ORF">GCM10017566_00210</name>
</gene>